<sequence>ADDLSLQEKRQALESLADPLNWEMIAANQVALHLEDLGASSIDQVPLNTRPEVCLHCAKPFGTLLALQQHIQTCHRTYSCVRDSQGGTAVCAHCGVDCKEHWNLRAHIDKNRCSNFNVHRQDSTALILDRNLHFHLLQGDIRTLLTTPEDAFHLTQVCTICMQQFRRAIDILRHLQQSHGEHFRLADPYHAVLLEFTQKDDCVCNPSPWLTAAQANRHSCTAYRQLAILHHHLNPDHRWLILPIAFTEEILTRVATWNPVLHSKAPALVQRLLRQELHQIWSDQTICQALKEHCSICTCQKTDLVEHLTHNHKAFLNEFCAVFRYLAMNLKRLGPCCTSSASMENMEGVVLTEADRLSQLETSLGAMLRSNRELSRDQNRDAPQPRKRQKPARGSARDHQGESIDQLTRMLAILMIRHEDSLNSYQSQDSYIIHFNRTTNGLIDHMVQEASSWNERMKANTADLPPLRVHLAMGLSHQMITRFIEFGKAIQDPKIKQGALSTHLLLENNAFPYLKWDAHRKMTVPDNRPGIPLNEMEALLQRLQVLTKLKTNVVRFHSLQNMSKTTDVVPWRLQVSMRDQELKDVMDKLAANSVWLLIS</sequence>
<feature type="non-terminal residue" evidence="3">
    <location>
        <position position="1"/>
    </location>
</feature>
<reference evidence="3 4" key="1">
    <citation type="submission" date="2024-02" db="EMBL/GenBank/DDBJ databases">
        <authorList>
            <person name="Chen Y."/>
            <person name="Shah S."/>
            <person name="Dougan E. K."/>
            <person name="Thang M."/>
            <person name="Chan C."/>
        </authorList>
    </citation>
    <scope>NUCLEOTIDE SEQUENCE [LARGE SCALE GENOMIC DNA]</scope>
</reference>
<organism evidence="3 4">
    <name type="scientific">Durusdinium trenchii</name>
    <dbReference type="NCBI Taxonomy" id="1381693"/>
    <lineage>
        <taxon>Eukaryota</taxon>
        <taxon>Sar</taxon>
        <taxon>Alveolata</taxon>
        <taxon>Dinophyceae</taxon>
        <taxon>Suessiales</taxon>
        <taxon>Symbiodiniaceae</taxon>
        <taxon>Durusdinium</taxon>
    </lineage>
</organism>
<evidence type="ECO:0000313" key="3">
    <source>
        <dbReference type="EMBL" id="CAK8990355.1"/>
    </source>
</evidence>
<keyword evidence="4" id="KW-1185">Reference proteome</keyword>
<feature type="non-terminal residue" evidence="3">
    <location>
        <position position="599"/>
    </location>
</feature>
<name>A0ABP0HJF4_9DINO</name>
<dbReference type="InterPro" id="IPR013087">
    <property type="entry name" value="Znf_C2H2_type"/>
</dbReference>
<feature type="region of interest" description="Disordered" evidence="1">
    <location>
        <begin position="368"/>
        <end position="402"/>
    </location>
</feature>
<feature type="domain" description="C2H2-type" evidence="2">
    <location>
        <begin position="158"/>
        <end position="179"/>
    </location>
</feature>
<proteinExistence type="predicted"/>
<gene>
    <name evidence="3" type="ORF">CCMP2556_LOCUS2023</name>
</gene>
<evidence type="ECO:0000256" key="1">
    <source>
        <dbReference type="SAM" id="MobiDB-lite"/>
    </source>
</evidence>
<dbReference type="Proteomes" id="UP001642484">
    <property type="component" value="Unassembled WGS sequence"/>
</dbReference>
<dbReference type="SMART" id="SM00355">
    <property type="entry name" value="ZnF_C2H2"/>
    <property type="match status" value="3"/>
</dbReference>
<dbReference type="PROSITE" id="PS00028">
    <property type="entry name" value="ZINC_FINGER_C2H2_1"/>
    <property type="match status" value="2"/>
</dbReference>
<accession>A0ABP0HJF4</accession>
<evidence type="ECO:0000313" key="4">
    <source>
        <dbReference type="Proteomes" id="UP001642484"/>
    </source>
</evidence>
<feature type="domain" description="C2H2-type" evidence="2">
    <location>
        <begin position="54"/>
        <end position="75"/>
    </location>
</feature>
<comment type="caution">
    <text evidence="3">The sequence shown here is derived from an EMBL/GenBank/DDBJ whole genome shotgun (WGS) entry which is preliminary data.</text>
</comment>
<dbReference type="EMBL" id="CAXAMN010000735">
    <property type="protein sequence ID" value="CAK8990355.1"/>
    <property type="molecule type" value="Genomic_DNA"/>
</dbReference>
<feature type="compositionally biased region" description="Basic and acidic residues" evidence="1">
    <location>
        <begin position="370"/>
        <end position="384"/>
    </location>
</feature>
<evidence type="ECO:0000259" key="2">
    <source>
        <dbReference type="PROSITE" id="PS00028"/>
    </source>
</evidence>
<protein>
    <recommendedName>
        <fullName evidence="2">C2H2-type domain-containing protein</fullName>
    </recommendedName>
</protein>